<feature type="transmembrane region" description="Helical" evidence="7">
    <location>
        <begin position="418"/>
        <end position="435"/>
    </location>
</feature>
<feature type="transmembrane region" description="Helical" evidence="7">
    <location>
        <begin position="325"/>
        <end position="347"/>
    </location>
</feature>
<comment type="subcellular location">
    <subcellularLocation>
        <location evidence="1">Membrane</location>
        <topology evidence="1">Multi-pass membrane protein</topology>
    </subcellularLocation>
</comment>
<reference evidence="9" key="1">
    <citation type="submission" date="2023-03" db="EMBL/GenBank/DDBJ databases">
        <authorList>
            <person name="Steffen K."/>
            <person name="Cardenas P."/>
        </authorList>
    </citation>
    <scope>NUCLEOTIDE SEQUENCE</scope>
</reference>
<gene>
    <name evidence="9" type="ORF">GBAR_LOCUS13234</name>
</gene>
<evidence type="ECO:0000256" key="3">
    <source>
        <dbReference type="ARBA" id="ARBA00022692"/>
    </source>
</evidence>
<evidence type="ECO:0000256" key="5">
    <source>
        <dbReference type="ARBA" id="ARBA00023136"/>
    </source>
</evidence>
<feature type="signal peptide" evidence="8">
    <location>
        <begin position="1"/>
        <end position="16"/>
    </location>
</feature>
<dbReference type="GO" id="GO:0016020">
    <property type="term" value="C:membrane"/>
    <property type="evidence" value="ECO:0007669"/>
    <property type="project" value="UniProtKB-SubCell"/>
</dbReference>
<evidence type="ECO:0000313" key="10">
    <source>
        <dbReference type="Proteomes" id="UP001174909"/>
    </source>
</evidence>
<dbReference type="AlphaFoldDB" id="A0AA35S347"/>
<name>A0AA35S347_GEOBA</name>
<evidence type="ECO:0000256" key="8">
    <source>
        <dbReference type="SAM" id="SignalP"/>
    </source>
</evidence>
<organism evidence="9 10">
    <name type="scientific">Geodia barretti</name>
    <name type="common">Barrett's horny sponge</name>
    <dbReference type="NCBI Taxonomy" id="519541"/>
    <lineage>
        <taxon>Eukaryota</taxon>
        <taxon>Metazoa</taxon>
        <taxon>Porifera</taxon>
        <taxon>Demospongiae</taxon>
        <taxon>Heteroscleromorpha</taxon>
        <taxon>Tetractinellida</taxon>
        <taxon>Astrophorina</taxon>
        <taxon>Geodiidae</taxon>
        <taxon>Geodia</taxon>
    </lineage>
</organism>
<dbReference type="Pfam" id="PF03348">
    <property type="entry name" value="Serinc"/>
    <property type="match status" value="1"/>
</dbReference>
<feature type="transmembrane region" description="Helical" evidence="7">
    <location>
        <begin position="171"/>
        <end position="191"/>
    </location>
</feature>
<keyword evidence="8" id="KW-0732">Signal</keyword>
<keyword evidence="4 7" id="KW-1133">Transmembrane helix</keyword>
<feature type="transmembrane region" description="Helical" evidence="7">
    <location>
        <begin position="212"/>
        <end position="238"/>
    </location>
</feature>
<feature type="transmembrane region" description="Helical" evidence="7">
    <location>
        <begin position="250"/>
        <end position="268"/>
    </location>
</feature>
<feature type="chain" id="PRO_5041364634" evidence="8">
    <location>
        <begin position="17"/>
        <end position="490"/>
    </location>
</feature>
<evidence type="ECO:0000256" key="4">
    <source>
        <dbReference type="ARBA" id="ARBA00022989"/>
    </source>
</evidence>
<feature type="region of interest" description="Disordered" evidence="6">
    <location>
        <begin position="380"/>
        <end position="402"/>
    </location>
</feature>
<evidence type="ECO:0000313" key="9">
    <source>
        <dbReference type="EMBL" id="CAI8022560.1"/>
    </source>
</evidence>
<dbReference type="Proteomes" id="UP001174909">
    <property type="component" value="Unassembled WGS sequence"/>
</dbReference>
<evidence type="ECO:0000256" key="7">
    <source>
        <dbReference type="SAM" id="Phobius"/>
    </source>
</evidence>
<dbReference type="EMBL" id="CASHTH010001963">
    <property type="protein sequence ID" value="CAI8022560.1"/>
    <property type="molecule type" value="Genomic_DNA"/>
</dbReference>
<keyword evidence="3 7" id="KW-0812">Transmembrane</keyword>
<evidence type="ECO:0000256" key="1">
    <source>
        <dbReference type="ARBA" id="ARBA00004141"/>
    </source>
</evidence>
<feature type="transmembrane region" description="Helical" evidence="7">
    <location>
        <begin position="100"/>
        <end position="128"/>
    </location>
</feature>
<evidence type="ECO:0000256" key="2">
    <source>
        <dbReference type="ARBA" id="ARBA00006665"/>
    </source>
</evidence>
<proteinExistence type="inferred from homology"/>
<keyword evidence="5 7" id="KW-0472">Membrane</keyword>
<protein>
    <submittedName>
        <fullName evidence="9">Probable serine incorporator</fullName>
    </submittedName>
</protein>
<comment type="caution">
    <text evidence="9">The sequence shown here is derived from an EMBL/GenBank/DDBJ whole genome shotgun (WGS) entry which is preliminary data.</text>
</comment>
<dbReference type="InterPro" id="IPR005016">
    <property type="entry name" value="TDE1/TMS"/>
</dbReference>
<comment type="similarity">
    <text evidence="2">Belongs to the TDE1 family.</text>
</comment>
<dbReference type="PANTHER" id="PTHR10383:SF9">
    <property type="entry name" value="SERINE INCORPORATOR, ISOFORM F"/>
    <property type="match status" value="1"/>
</dbReference>
<accession>A0AA35S347</accession>
<evidence type="ECO:0000256" key="6">
    <source>
        <dbReference type="SAM" id="MobiDB-lite"/>
    </source>
</evidence>
<feature type="transmembrane region" description="Helical" evidence="7">
    <location>
        <begin position="140"/>
        <end position="159"/>
    </location>
</feature>
<dbReference type="PANTHER" id="PTHR10383">
    <property type="entry name" value="SERINE INCORPORATOR"/>
    <property type="match status" value="1"/>
</dbReference>
<keyword evidence="10" id="KW-1185">Reference proteome</keyword>
<sequence>MCFLDLLCCCVGPAACGLCCGGCGGKAKSSILTRLLYLSFLVVIVLVSAILLAPDVQTALEKDAKVLCVNYNRSVSVPSNVVTFPTATVSVDRLLNCNQFIGYLAVYRVCMGVASFFLVMMLMMFCVFSSKDPRSYIQNGFWCIKWVIVLGVVVAYFFIPDGNNLAFSRTAMAFGLIGSFFFIVIQVILLVDLAHRMAEFLLDKAEESENKCWYFPMLMVTVIIDLLALIGIALMYAYFTELDSCSLNKFFITSTLFLSVVVSVIAILPWIQRVQPKSGLLQAAVVSGYCTYQTWSAISTEPYGPDRDCNIGDSTFAVFSGSGNALAASIVGILVLLVTVAYVCFTLSSSEQLRKFRGGSKDENESSLLGNENVYIHDKGDVEGGGGGGGGEDEEEKGKWRMTSVNDEEERVTYSYSFFHFLMLISVLYLMMQLTNWADPGEADTEHFQNSWASVWVKMATVWTCFGVYVWTLIAPLVLGSCREFDYADD</sequence>
<feature type="transmembrane region" description="Helical" evidence="7">
    <location>
        <begin position="35"/>
        <end position="53"/>
    </location>
</feature>
<feature type="transmembrane region" description="Helical" evidence="7">
    <location>
        <begin position="455"/>
        <end position="479"/>
    </location>
</feature>